<dbReference type="Gene3D" id="3.90.1570.10">
    <property type="entry name" value="tt1808, chain A"/>
    <property type="match status" value="1"/>
</dbReference>
<feature type="non-terminal residue" evidence="1">
    <location>
        <position position="1"/>
    </location>
</feature>
<keyword evidence="2" id="KW-1185">Reference proteome</keyword>
<name>A0ABN7XBD9_GIGMA</name>
<sequence length="159" mass="18120">NSSSSTTNSRQTLKIDRQPANLFDLDRNGKPIPMPQASYHIEKVVTVIANQLQNWNIQTGQNRVLLHSKVDSILMLEVVKQSEHQISLMHQRNRVLDRSGALKVILHPSTCYGVGNILSRSKFEEMDGKFKDVYFANGTSVQLGWIIDLENKEIQVYKK</sequence>
<comment type="caution">
    <text evidence="1">The sequence shown here is derived from an EMBL/GenBank/DDBJ whole genome shotgun (WGS) entry which is preliminary data.</text>
</comment>
<gene>
    <name evidence="1" type="ORF">GMARGA_LOCUS40592</name>
</gene>
<dbReference type="EMBL" id="CAJVQB010104626">
    <property type="protein sequence ID" value="CAG8851167.1"/>
    <property type="molecule type" value="Genomic_DNA"/>
</dbReference>
<dbReference type="Proteomes" id="UP000789901">
    <property type="component" value="Unassembled WGS sequence"/>
</dbReference>
<dbReference type="InterPro" id="IPR012296">
    <property type="entry name" value="Nuclease_put_TT1808"/>
</dbReference>
<evidence type="ECO:0000313" key="1">
    <source>
        <dbReference type="EMBL" id="CAG8851167.1"/>
    </source>
</evidence>
<protein>
    <submittedName>
        <fullName evidence="1">36085_t:CDS:1</fullName>
    </submittedName>
</protein>
<reference evidence="1 2" key="1">
    <citation type="submission" date="2021-06" db="EMBL/GenBank/DDBJ databases">
        <authorList>
            <person name="Kallberg Y."/>
            <person name="Tangrot J."/>
            <person name="Rosling A."/>
        </authorList>
    </citation>
    <scope>NUCLEOTIDE SEQUENCE [LARGE SCALE GENOMIC DNA]</scope>
    <source>
        <strain evidence="1 2">120-4 pot B 10/14</strain>
    </source>
</reference>
<proteinExistence type="predicted"/>
<accession>A0ABN7XBD9</accession>
<feature type="non-terminal residue" evidence="1">
    <location>
        <position position="159"/>
    </location>
</feature>
<evidence type="ECO:0000313" key="2">
    <source>
        <dbReference type="Proteomes" id="UP000789901"/>
    </source>
</evidence>
<organism evidence="1 2">
    <name type="scientific">Gigaspora margarita</name>
    <dbReference type="NCBI Taxonomy" id="4874"/>
    <lineage>
        <taxon>Eukaryota</taxon>
        <taxon>Fungi</taxon>
        <taxon>Fungi incertae sedis</taxon>
        <taxon>Mucoromycota</taxon>
        <taxon>Glomeromycotina</taxon>
        <taxon>Glomeromycetes</taxon>
        <taxon>Diversisporales</taxon>
        <taxon>Gigasporaceae</taxon>
        <taxon>Gigaspora</taxon>
    </lineage>
</organism>